<keyword evidence="3" id="KW-0732">Signal</keyword>
<reference evidence="4" key="1">
    <citation type="submission" date="2022-11" db="UniProtKB">
        <authorList>
            <consortium name="EnsemblMetazoa"/>
        </authorList>
    </citation>
    <scope>IDENTIFICATION</scope>
</reference>
<accession>A0A914AJ49</accession>
<dbReference type="Proteomes" id="UP000887568">
    <property type="component" value="Unplaced"/>
</dbReference>
<evidence type="ECO:0000256" key="2">
    <source>
        <dbReference type="SAM" id="Phobius"/>
    </source>
</evidence>
<keyword evidence="5" id="KW-1185">Reference proteome</keyword>
<evidence type="ECO:0000313" key="4">
    <source>
        <dbReference type="EnsemblMetazoa" id="XP_038063429.1"/>
    </source>
</evidence>
<dbReference type="GeneID" id="119734155"/>
<dbReference type="OrthoDB" id="10205957at2759"/>
<keyword evidence="2" id="KW-0472">Membrane</keyword>
<dbReference type="OMA" id="EMSYTIM"/>
<evidence type="ECO:0000256" key="3">
    <source>
        <dbReference type="SAM" id="SignalP"/>
    </source>
</evidence>
<protein>
    <submittedName>
        <fullName evidence="4">Uncharacterized protein</fullName>
    </submittedName>
</protein>
<feature type="compositionally biased region" description="Basic and acidic residues" evidence="1">
    <location>
        <begin position="194"/>
        <end position="204"/>
    </location>
</feature>
<dbReference type="RefSeq" id="XP_038063429.1">
    <property type="nucleotide sequence ID" value="XM_038207501.1"/>
</dbReference>
<feature type="signal peptide" evidence="3">
    <location>
        <begin position="1"/>
        <end position="31"/>
    </location>
</feature>
<name>A0A914AJ49_PATMI</name>
<evidence type="ECO:0000313" key="5">
    <source>
        <dbReference type="Proteomes" id="UP000887568"/>
    </source>
</evidence>
<proteinExistence type="predicted"/>
<feature type="chain" id="PRO_5037540589" evidence="3">
    <location>
        <begin position="32"/>
        <end position="247"/>
    </location>
</feature>
<evidence type="ECO:0000256" key="1">
    <source>
        <dbReference type="SAM" id="MobiDB-lite"/>
    </source>
</evidence>
<dbReference type="AlphaFoldDB" id="A0A914AJ49"/>
<feature type="transmembrane region" description="Helical" evidence="2">
    <location>
        <begin position="161"/>
        <end position="183"/>
    </location>
</feature>
<organism evidence="4 5">
    <name type="scientific">Patiria miniata</name>
    <name type="common">Bat star</name>
    <name type="synonym">Asterina miniata</name>
    <dbReference type="NCBI Taxonomy" id="46514"/>
    <lineage>
        <taxon>Eukaryota</taxon>
        <taxon>Metazoa</taxon>
        <taxon>Echinodermata</taxon>
        <taxon>Eleutherozoa</taxon>
        <taxon>Asterozoa</taxon>
        <taxon>Asteroidea</taxon>
        <taxon>Valvatacea</taxon>
        <taxon>Valvatida</taxon>
        <taxon>Asterinidae</taxon>
        <taxon>Patiria</taxon>
    </lineage>
</organism>
<feature type="region of interest" description="Disordered" evidence="1">
    <location>
        <begin position="194"/>
        <end position="247"/>
    </location>
</feature>
<sequence>MTHSIFCLKSPQVVIPLLCCLVIGICSPVPGDLPRRKLRNTVGENIGDEEKNQICRDHYGSQEYIWVPEPLNKCEPCSFACSRSTEAYCEACPGATTTQAPAETTSTAPPTQAATTVQTIMEDPILPTASDQVVTGGSVADATTTEARTDGNDLPSRKLNVGMVVGIVILLVIVCILIVFLIVCAHNWLRNKRGAGEPESRDEPNPEELPLSVEDSHPASSNHPWYSDLNGVTADPRPVGILNESEV</sequence>
<dbReference type="EnsemblMetazoa" id="XM_038207501.1">
    <property type="protein sequence ID" value="XP_038063429.1"/>
    <property type="gene ID" value="LOC119734155"/>
</dbReference>
<keyword evidence="2" id="KW-1133">Transmembrane helix</keyword>
<keyword evidence="2" id="KW-0812">Transmembrane</keyword>